<dbReference type="CDD" id="cd04242">
    <property type="entry name" value="AAK_G5K_ProB"/>
    <property type="match status" value="1"/>
</dbReference>
<comment type="catalytic activity">
    <reaction evidence="8">
        <text>L-glutamate + ATP = L-glutamyl 5-phosphate + ADP</text>
        <dbReference type="Rhea" id="RHEA:14877"/>
        <dbReference type="ChEBI" id="CHEBI:29985"/>
        <dbReference type="ChEBI" id="CHEBI:30616"/>
        <dbReference type="ChEBI" id="CHEBI:58274"/>
        <dbReference type="ChEBI" id="CHEBI:456216"/>
        <dbReference type="EC" id="2.7.2.11"/>
    </reaction>
</comment>
<feature type="binding site" evidence="8">
    <location>
        <position position="54"/>
    </location>
    <ligand>
        <name>substrate</name>
    </ligand>
</feature>
<dbReference type="GO" id="GO:0005829">
    <property type="term" value="C:cytosol"/>
    <property type="evidence" value="ECO:0007669"/>
    <property type="project" value="TreeGrafter"/>
</dbReference>
<dbReference type="InterPro" id="IPR005715">
    <property type="entry name" value="Glu_5kinase/COase_Synthase"/>
</dbReference>
<feature type="binding site" evidence="8">
    <location>
        <begin position="173"/>
        <end position="174"/>
    </location>
    <ligand>
        <name>ATP</name>
        <dbReference type="ChEBI" id="CHEBI:30616"/>
    </ligand>
</feature>
<evidence type="ECO:0000313" key="11">
    <source>
        <dbReference type="Proteomes" id="UP000732377"/>
    </source>
</evidence>
<proteinExistence type="inferred from homology"/>
<feature type="binding site" evidence="8">
    <location>
        <position position="153"/>
    </location>
    <ligand>
        <name>substrate</name>
    </ligand>
</feature>
<evidence type="ECO:0000256" key="5">
    <source>
        <dbReference type="ARBA" id="ARBA00022741"/>
    </source>
</evidence>
<dbReference type="PANTHER" id="PTHR43654">
    <property type="entry name" value="GLUTAMATE 5-KINASE"/>
    <property type="match status" value="1"/>
</dbReference>
<comment type="pathway">
    <text evidence="8">Amino-acid biosynthesis; L-proline biosynthesis; L-glutamate 5-semialdehyde from L-glutamate: step 1/2.</text>
</comment>
<dbReference type="Pfam" id="PF00696">
    <property type="entry name" value="AA_kinase"/>
    <property type="match status" value="1"/>
</dbReference>
<dbReference type="PRINTS" id="PR00474">
    <property type="entry name" value="GLU5KINASE"/>
</dbReference>
<protein>
    <recommendedName>
        <fullName evidence="8">Glutamate 5-kinase</fullName>
        <ecNumber evidence="8">2.7.2.11</ecNumber>
    </recommendedName>
    <alternativeName>
        <fullName evidence="8">Gamma-glutamyl kinase</fullName>
        <shortName evidence="8">GK</shortName>
    </alternativeName>
</protein>
<sequence>MRERLRHCKRVIIKVGTSTLTHPGGHLHLGRMEALVRQIADLHFEGRQVILVTSGAVGAGLGRLGLAERPAEVAAKQALAAVGQGLLMQRYEGLFSEYGLVVGQVLLTREDLEDPDRRASSAQVMERLLAWGVIPIVNENDTVTSEEIRVGDNDTLSARVAALVRADLLILLSDVDGLYPADPHLHPGLSPIPWVSPDDDLDRFAGGPGSANGTGGMVTKVAAARICAEHGIPMVLACGERPDVLRQILAGEEIGTLFSREG</sequence>
<evidence type="ECO:0000256" key="7">
    <source>
        <dbReference type="ARBA" id="ARBA00022840"/>
    </source>
</evidence>
<evidence type="ECO:0000256" key="8">
    <source>
        <dbReference type="HAMAP-Rule" id="MF_00456"/>
    </source>
</evidence>
<comment type="function">
    <text evidence="8">Catalyzes the transfer of a phosphate group to glutamate to form L-glutamate 5-phosphate.</text>
</comment>
<dbReference type="GO" id="GO:0005524">
    <property type="term" value="F:ATP binding"/>
    <property type="evidence" value="ECO:0007669"/>
    <property type="project" value="UniProtKB-KW"/>
</dbReference>
<dbReference type="SMR" id="A0A953I0S5"/>
<evidence type="ECO:0000256" key="6">
    <source>
        <dbReference type="ARBA" id="ARBA00022777"/>
    </source>
</evidence>
<name>A0A953I0S5_SYMTR</name>
<evidence type="ECO:0000256" key="2">
    <source>
        <dbReference type="ARBA" id="ARBA00022605"/>
    </source>
</evidence>
<dbReference type="EMBL" id="PIUK01000005">
    <property type="protein sequence ID" value="MBY6274842.1"/>
    <property type="molecule type" value="Genomic_DNA"/>
</dbReference>
<evidence type="ECO:0000256" key="3">
    <source>
        <dbReference type="ARBA" id="ARBA00022650"/>
    </source>
</evidence>
<dbReference type="OMA" id="SVTELMF"/>
<dbReference type="InterPro" id="IPR041739">
    <property type="entry name" value="G5K_ProB"/>
</dbReference>
<keyword evidence="1 8" id="KW-0963">Cytoplasm</keyword>
<dbReference type="InterPro" id="IPR019797">
    <property type="entry name" value="Glutamate_5-kinase_CS"/>
</dbReference>
<keyword evidence="6 8" id="KW-0418">Kinase</keyword>
<dbReference type="InterPro" id="IPR001048">
    <property type="entry name" value="Asp/Glu/Uridylate_kinase"/>
</dbReference>
<dbReference type="HAMAP" id="MF_00456">
    <property type="entry name" value="ProB"/>
    <property type="match status" value="1"/>
</dbReference>
<keyword evidence="4 8" id="KW-0808">Transferase</keyword>
<dbReference type="RefSeq" id="WP_011196663.1">
    <property type="nucleotide sequence ID" value="NZ_JACSIR010000230.1"/>
</dbReference>
<dbReference type="PANTHER" id="PTHR43654:SF1">
    <property type="entry name" value="ISOPENTENYL PHOSPHATE KINASE"/>
    <property type="match status" value="1"/>
</dbReference>
<accession>A0A953I0S5</accession>
<dbReference type="NCBIfam" id="TIGR01027">
    <property type="entry name" value="proB"/>
    <property type="match status" value="1"/>
</dbReference>
<dbReference type="GO" id="GO:0055129">
    <property type="term" value="P:L-proline biosynthetic process"/>
    <property type="evidence" value="ECO:0007669"/>
    <property type="project" value="UniProtKB-UniRule"/>
</dbReference>
<keyword evidence="5 8" id="KW-0547">Nucleotide-binding</keyword>
<dbReference type="GO" id="GO:0004349">
    <property type="term" value="F:glutamate 5-kinase activity"/>
    <property type="evidence" value="ECO:0007669"/>
    <property type="project" value="UniProtKB-UniRule"/>
</dbReference>
<comment type="similarity">
    <text evidence="8">Belongs to the glutamate 5-kinase family.</text>
</comment>
<dbReference type="EC" id="2.7.2.11" evidence="8"/>
<keyword evidence="7 8" id="KW-0067">ATP-binding</keyword>
<dbReference type="PIRSF" id="PIRSF000729">
    <property type="entry name" value="GK"/>
    <property type="match status" value="1"/>
</dbReference>
<dbReference type="InterPro" id="IPR036393">
    <property type="entry name" value="AceGlu_kinase-like_sf"/>
</dbReference>
<feature type="binding site" evidence="8">
    <location>
        <begin position="214"/>
        <end position="220"/>
    </location>
    <ligand>
        <name>ATP</name>
        <dbReference type="ChEBI" id="CHEBI:30616"/>
    </ligand>
</feature>
<evidence type="ECO:0000313" key="10">
    <source>
        <dbReference type="EMBL" id="MBY6274842.1"/>
    </source>
</evidence>
<reference evidence="10" key="1">
    <citation type="submission" date="2017-11" db="EMBL/GenBank/DDBJ databases">
        <title>Three new genomes from thermophilic consortium.</title>
        <authorList>
            <person name="Quaggio R."/>
            <person name="Amgarten D."/>
            <person name="Setubal J.C."/>
        </authorList>
    </citation>
    <scope>NUCLEOTIDE SEQUENCE</scope>
    <source>
        <strain evidence="10">ZCTH01-B2</strain>
    </source>
</reference>
<organism evidence="10 11">
    <name type="scientific">Symbiobacterium thermophilum</name>
    <dbReference type="NCBI Taxonomy" id="2734"/>
    <lineage>
        <taxon>Bacteria</taxon>
        <taxon>Bacillati</taxon>
        <taxon>Bacillota</taxon>
        <taxon>Clostridia</taxon>
        <taxon>Eubacteriales</taxon>
        <taxon>Symbiobacteriaceae</taxon>
        <taxon>Symbiobacterium</taxon>
    </lineage>
</organism>
<dbReference type="InterPro" id="IPR001057">
    <property type="entry name" value="Glu/AcGlu_kinase"/>
</dbReference>
<evidence type="ECO:0000256" key="4">
    <source>
        <dbReference type="ARBA" id="ARBA00022679"/>
    </source>
</evidence>
<evidence type="ECO:0000256" key="1">
    <source>
        <dbReference type="ARBA" id="ARBA00022490"/>
    </source>
</evidence>
<dbReference type="Proteomes" id="UP000732377">
    <property type="component" value="Unassembled WGS sequence"/>
</dbReference>
<dbReference type="FunFam" id="3.40.1160.10:FF:000018">
    <property type="entry name" value="Glutamate 5-kinase"/>
    <property type="match status" value="1"/>
</dbReference>
<dbReference type="AlphaFoldDB" id="A0A953I0S5"/>
<keyword evidence="2 8" id="KW-0028">Amino-acid biosynthesis</keyword>
<dbReference type="Gene3D" id="3.40.1160.10">
    <property type="entry name" value="Acetylglutamate kinase-like"/>
    <property type="match status" value="1"/>
</dbReference>
<comment type="subcellular location">
    <subcellularLocation>
        <location evidence="8">Cytoplasm</location>
    </subcellularLocation>
</comment>
<feature type="binding site" evidence="8">
    <location>
        <position position="14"/>
    </location>
    <ligand>
        <name>ATP</name>
        <dbReference type="ChEBI" id="CHEBI:30616"/>
    </ligand>
</feature>
<comment type="caution">
    <text evidence="10">The sequence shown here is derived from an EMBL/GenBank/DDBJ whole genome shotgun (WGS) entry which is preliminary data.</text>
</comment>
<dbReference type="SUPFAM" id="SSF53633">
    <property type="entry name" value="Carbamate kinase-like"/>
    <property type="match status" value="1"/>
</dbReference>
<dbReference type="PROSITE" id="PS00902">
    <property type="entry name" value="GLUTAMATE_5_KINASE"/>
    <property type="match status" value="1"/>
</dbReference>
<evidence type="ECO:0000259" key="9">
    <source>
        <dbReference type="Pfam" id="PF00696"/>
    </source>
</evidence>
<feature type="domain" description="Aspartate/glutamate/uridylate kinase" evidence="9">
    <location>
        <begin position="9"/>
        <end position="237"/>
    </location>
</feature>
<feature type="binding site" evidence="8">
    <location>
        <position position="141"/>
    </location>
    <ligand>
        <name>substrate</name>
    </ligand>
</feature>
<dbReference type="InterPro" id="IPR011529">
    <property type="entry name" value="Glu_5kinase"/>
</dbReference>
<keyword evidence="3 8" id="KW-0641">Proline biosynthesis</keyword>
<gene>
    <name evidence="8 10" type="primary">proB</name>
    <name evidence="10" type="ORF">CWE10_01290</name>
</gene>